<sequence>MSDKTKPFRPGEAVDALGEREGDFVLPLCLPKPSLLIGEDLAMIVLDTIHGQRVGLPLSAQGAADLHAVLEEALRLLQARNGGSLQ</sequence>
<reference evidence="1" key="1">
    <citation type="submission" date="2023-07" db="EMBL/GenBank/DDBJ databases">
        <title>Genomic Encyclopedia of Type Strains, Phase IV (KMG-IV): sequencing the most valuable type-strain genomes for metagenomic binning, comparative biology and taxonomic classification.</title>
        <authorList>
            <person name="Goeker M."/>
        </authorList>
    </citation>
    <scope>NUCLEOTIDE SEQUENCE</scope>
    <source>
        <strain evidence="1">DSM 19569</strain>
    </source>
</reference>
<accession>A0AAJ1TSW6</accession>
<protein>
    <submittedName>
        <fullName evidence="1">Uncharacterized protein</fullName>
    </submittedName>
</protein>
<dbReference type="RefSeq" id="WP_230367681.1">
    <property type="nucleotide sequence ID" value="NZ_JAJALK010000014.1"/>
</dbReference>
<dbReference type="EMBL" id="JAUSWL010000013">
    <property type="protein sequence ID" value="MDQ0546341.1"/>
    <property type="molecule type" value="Genomic_DNA"/>
</dbReference>
<proteinExistence type="predicted"/>
<name>A0AAJ1TSW6_9HYPH</name>
<evidence type="ECO:0000313" key="2">
    <source>
        <dbReference type="Proteomes" id="UP001223420"/>
    </source>
</evidence>
<organism evidence="1 2">
    <name type="scientific">Methylobacterium brachiatum</name>
    <dbReference type="NCBI Taxonomy" id="269660"/>
    <lineage>
        <taxon>Bacteria</taxon>
        <taxon>Pseudomonadati</taxon>
        <taxon>Pseudomonadota</taxon>
        <taxon>Alphaproteobacteria</taxon>
        <taxon>Hyphomicrobiales</taxon>
        <taxon>Methylobacteriaceae</taxon>
        <taxon>Methylobacterium</taxon>
    </lineage>
</organism>
<evidence type="ECO:0000313" key="1">
    <source>
        <dbReference type="EMBL" id="MDQ0546341.1"/>
    </source>
</evidence>
<dbReference type="Proteomes" id="UP001223420">
    <property type="component" value="Unassembled WGS sequence"/>
</dbReference>
<gene>
    <name evidence="1" type="ORF">QO001_005292</name>
</gene>
<dbReference type="AlphaFoldDB" id="A0AAJ1TSW6"/>
<comment type="caution">
    <text evidence="1">The sequence shown here is derived from an EMBL/GenBank/DDBJ whole genome shotgun (WGS) entry which is preliminary data.</text>
</comment>